<name>A0A9D1KIC9_9BACT</name>
<organism evidence="1 2">
    <name type="scientific">Candidatus Cryptobacteroides merdipullorum</name>
    <dbReference type="NCBI Taxonomy" id="2840771"/>
    <lineage>
        <taxon>Bacteria</taxon>
        <taxon>Pseudomonadati</taxon>
        <taxon>Bacteroidota</taxon>
        <taxon>Bacteroidia</taxon>
        <taxon>Bacteroidales</taxon>
        <taxon>Candidatus Cryptobacteroides</taxon>
    </lineage>
</organism>
<dbReference type="AlphaFoldDB" id="A0A9D1KIC9"/>
<sequence>MSIEIKEVRTRRELRRFVNFPELLYKDNPYYVPPLVFDQMDTLDQKKGAAQEFCDSKLYLAYKDGKLAGRVAAIVNHLANKQWDHKEVRFGWYDFIDDPEVAKALMDKVEEFGRQYGMESVVGPLGFTDFDPEGLLVEGFDRLSTMALIYNHPYYVEYIENMGFTKDADWIEFKIYMPEKLPERIDRLCTLIQERNNVHLRQITRKIIKEEDYGHKIFKAINECYKNLYNFTVLPDHMADKYLDFYLSILDLRFISVVENEKNELVAFGITMPSIVRALQKCRGKLFPFGWWHVLKSLFWRREEGVEMLLVGVLPEYQNTGINSLVQADMFRKYTQFGVKWAETNAILETNTKNQGQFKDYNPECKKRRRSYIKKLEY</sequence>
<dbReference type="SUPFAM" id="SSF55729">
    <property type="entry name" value="Acyl-CoA N-acyltransferases (Nat)"/>
    <property type="match status" value="1"/>
</dbReference>
<protein>
    <submittedName>
        <fullName evidence="1">N-acetyltransferase</fullName>
    </submittedName>
</protein>
<dbReference type="EMBL" id="DVLC01000091">
    <property type="protein sequence ID" value="HIT47154.1"/>
    <property type="molecule type" value="Genomic_DNA"/>
</dbReference>
<accession>A0A9D1KIC9</accession>
<dbReference type="PANTHER" id="PTHR41368:SF1">
    <property type="entry name" value="PROTEIN YGHO"/>
    <property type="match status" value="1"/>
</dbReference>
<dbReference type="InterPro" id="IPR016181">
    <property type="entry name" value="Acyl_CoA_acyltransferase"/>
</dbReference>
<gene>
    <name evidence="1" type="ORF">IAC35_04780</name>
</gene>
<evidence type="ECO:0000313" key="1">
    <source>
        <dbReference type="EMBL" id="HIT47154.1"/>
    </source>
</evidence>
<dbReference type="Proteomes" id="UP000886881">
    <property type="component" value="Unassembled WGS sequence"/>
</dbReference>
<evidence type="ECO:0000313" key="2">
    <source>
        <dbReference type="Proteomes" id="UP000886881"/>
    </source>
</evidence>
<comment type="caution">
    <text evidence="1">The sequence shown here is derived from an EMBL/GenBank/DDBJ whole genome shotgun (WGS) entry which is preliminary data.</text>
</comment>
<proteinExistence type="predicted"/>
<dbReference type="PANTHER" id="PTHR41368">
    <property type="entry name" value="PROTEIN YGHO"/>
    <property type="match status" value="1"/>
</dbReference>
<reference evidence="1" key="2">
    <citation type="journal article" date="2021" name="PeerJ">
        <title>Extensive microbial diversity within the chicken gut microbiome revealed by metagenomics and culture.</title>
        <authorList>
            <person name="Gilroy R."/>
            <person name="Ravi A."/>
            <person name="Getino M."/>
            <person name="Pursley I."/>
            <person name="Horton D.L."/>
            <person name="Alikhan N.F."/>
            <person name="Baker D."/>
            <person name="Gharbi K."/>
            <person name="Hall N."/>
            <person name="Watson M."/>
            <person name="Adriaenssens E.M."/>
            <person name="Foster-Nyarko E."/>
            <person name="Jarju S."/>
            <person name="Secka A."/>
            <person name="Antonio M."/>
            <person name="Oren A."/>
            <person name="Chaudhuri R.R."/>
            <person name="La Ragione R."/>
            <person name="Hildebrand F."/>
            <person name="Pallen M.J."/>
        </authorList>
    </citation>
    <scope>NUCLEOTIDE SEQUENCE</scope>
    <source>
        <strain evidence="1">ChiHecec2B26-709</strain>
    </source>
</reference>
<dbReference type="InterPro" id="IPR039968">
    <property type="entry name" value="BcerS-like"/>
</dbReference>
<reference evidence="1" key="1">
    <citation type="submission" date="2020-10" db="EMBL/GenBank/DDBJ databases">
        <authorList>
            <person name="Gilroy R."/>
        </authorList>
    </citation>
    <scope>NUCLEOTIDE SEQUENCE</scope>
    <source>
        <strain evidence="1">ChiHecec2B26-709</strain>
    </source>
</reference>